<dbReference type="EMBL" id="LCBY01000085">
    <property type="protein sequence ID" value="KKS19392.1"/>
    <property type="molecule type" value="Genomic_DNA"/>
</dbReference>
<feature type="domain" description="Oxidoreductase DRL-like catalytic" evidence="2">
    <location>
        <begin position="156"/>
        <end position="315"/>
    </location>
</feature>
<dbReference type="InterPro" id="IPR048423">
    <property type="entry name" value="DRL_cat"/>
</dbReference>
<organism evidence="3 4">
    <name type="scientific">Candidatus Roizmanbacteria bacterium GW2011_GWC2_41_7</name>
    <dbReference type="NCBI Taxonomy" id="1618487"/>
    <lineage>
        <taxon>Bacteria</taxon>
        <taxon>Candidatus Roizmaniibacteriota</taxon>
    </lineage>
</organism>
<feature type="transmembrane region" description="Helical" evidence="1">
    <location>
        <begin position="15"/>
        <end position="34"/>
    </location>
</feature>
<dbReference type="PANTHER" id="PTHR37850:SF1">
    <property type="entry name" value="SAF DOMAIN PROTEIN"/>
    <property type="match status" value="1"/>
</dbReference>
<gene>
    <name evidence="3" type="ORF">UU78_C0085G0003</name>
</gene>
<evidence type="ECO:0000259" key="2">
    <source>
        <dbReference type="Pfam" id="PF21135"/>
    </source>
</evidence>
<dbReference type="AlphaFoldDB" id="A0A0G0X4T6"/>
<protein>
    <submittedName>
        <fullName evidence="3">Oxidoreductase domain protein</fullName>
    </submittedName>
</protein>
<evidence type="ECO:0000256" key="1">
    <source>
        <dbReference type="SAM" id="Phobius"/>
    </source>
</evidence>
<dbReference type="PANTHER" id="PTHR37850">
    <property type="entry name" value="STRU PROTEIN"/>
    <property type="match status" value="1"/>
</dbReference>
<name>A0A0G0X4T6_9BACT</name>
<comment type="caution">
    <text evidence="3">The sequence shown here is derived from an EMBL/GenBank/DDBJ whole genome shotgun (WGS) entry which is preliminary data.</text>
</comment>
<dbReference type="SUPFAM" id="SSF51735">
    <property type="entry name" value="NAD(P)-binding Rossmann-fold domains"/>
    <property type="match status" value="1"/>
</dbReference>
<reference evidence="3 4" key="1">
    <citation type="journal article" date="2015" name="Nature">
        <title>rRNA introns, odd ribosomes, and small enigmatic genomes across a large radiation of phyla.</title>
        <authorList>
            <person name="Brown C.T."/>
            <person name="Hug L.A."/>
            <person name="Thomas B.C."/>
            <person name="Sharon I."/>
            <person name="Castelle C.J."/>
            <person name="Singh A."/>
            <person name="Wilkins M.J."/>
            <person name="Williams K.H."/>
            <person name="Banfield J.F."/>
        </authorList>
    </citation>
    <scope>NUCLEOTIDE SEQUENCE [LARGE SCALE GENOMIC DNA]</scope>
</reference>
<dbReference type="Proteomes" id="UP000034371">
    <property type="component" value="Unassembled WGS sequence"/>
</dbReference>
<keyword evidence="1" id="KW-1133">Transmembrane helix</keyword>
<dbReference type="Pfam" id="PF21135">
    <property type="entry name" value="DRL_cat"/>
    <property type="match status" value="1"/>
</dbReference>
<evidence type="ECO:0000313" key="3">
    <source>
        <dbReference type="EMBL" id="KKS19392.1"/>
    </source>
</evidence>
<evidence type="ECO:0000313" key="4">
    <source>
        <dbReference type="Proteomes" id="UP000034371"/>
    </source>
</evidence>
<accession>A0A0G0X4T6</accession>
<keyword evidence="1" id="KW-0472">Membrane</keyword>
<sequence>MYDILLKHLEQRKEPIDVIVVGVGFMGFGFLSFLQKMKGIRIPLVISRRPVETRLLLKNSGINVVSEDIQSTAQIREYADKGSICVSDDLSLLKKYENAVVLEMTGTIDYGTEASLIALKSRKHVVTMNPELEVTVGSELKVIADAHNVTISDVYGDQPGSLSRLIAQARLMGFKVLMAGNMKRYLDLHATQEQMAPWAKDKGLAVRQTTSFTDGTKQSIEMDLVGNYFGMKVLKRGMVGPEVSDVKEVLTKFDWDNLPREGVVDYVIGKNLFPGIFVVVEHTDPNQKKYLRYLGLGEGPRYVLFEPYHLCHLEVLQTVVKVALFGQETINNSLNPINRTIAIAKQDLFAGQRLDGIGGDTVYGMVDSIENSEGLLPVGLSHHALVKHDIKKDTPIKVSDVVLPITIATRLTGYTKPQHRFQPVNSFFTRMINLF</sequence>
<dbReference type="CDD" id="cd11616">
    <property type="entry name" value="SAF_DH_OX_like"/>
    <property type="match status" value="1"/>
</dbReference>
<keyword evidence="1" id="KW-0812">Transmembrane</keyword>
<dbReference type="Gene3D" id="3.40.50.720">
    <property type="entry name" value="NAD(P)-binding Rossmann-like Domain"/>
    <property type="match status" value="1"/>
</dbReference>
<dbReference type="InterPro" id="IPR036291">
    <property type="entry name" value="NAD(P)-bd_dom_sf"/>
</dbReference>
<proteinExistence type="predicted"/>